<dbReference type="Proteomes" id="UP000224460">
    <property type="component" value="Unassembled WGS sequence"/>
</dbReference>
<keyword evidence="2" id="KW-1185">Reference proteome</keyword>
<dbReference type="EMBL" id="PEDL01000006">
    <property type="protein sequence ID" value="PHV70892.1"/>
    <property type="molecule type" value="Genomic_DNA"/>
</dbReference>
<protein>
    <submittedName>
        <fullName evidence="1">4-hydroxy-tetrahydrodipicolinate reductase</fullName>
    </submittedName>
</protein>
<evidence type="ECO:0000313" key="2">
    <source>
        <dbReference type="Proteomes" id="UP000224460"/>
    </source>
</evidence>
<name>A0AC61DE93_9FIRM</name>
<reference evidence="1" key="1">
    <citation type="submission" date="2017-10" db="EMBL/GenBank/DDBJ databases">
        <title>Genome sequence of cellulolytic Lachnospiraceae bacterium XHS1971 isolated from hotspring sediment.</title>
        <authorList>
            <person name="Vasudevan G."/>
            <person name="Joshi A.J."/>
            <person name="Hivarkar S."/>
            <person name="Lanjekar V.B."/>
            <person name="Dhakephalkar P.K."/>
            <person name="Dagar S."/>
        </authorList>
    </citation>
    <scope>NUCLEOTIDE SEQUENCE</scope>
    <source>
        <strain evidence="1">XHS1971</strain>
    </source>
</reference>
<accession>A0AC61DE93</accession>
<gene>
    <name evidence="1" type="ORF">CS063_07665</name>
</gene>
<sequence length="252" mass="27581">MIKVLMHGCNGKIGQTISRIIKNQQDMELVAGVDPYLHIVNPFPVFATIDECPTPADVIIDFSTASAVPALLEYARQKKMPLVVCTTGLSDEVIEDLKNSSHEIPIFFSANMSLGVNLLIALAKRATEILADSGFDIEIIEKHHNQKIDAPSGTALAIADAINETLDNSYTYRYDRSTVREKRPHKEIGIHAVRGGSIVGEHDVLFAGNDEFITLSHQATSKEVFAVGALKAARFLVTKTPGLYNMDHLLQA</sequence>
<evidence type="ECO:0000313" key="1">
    <source>
        <dbReference type="EMBL" id="PHV70892.1"/>
    </source>
</evidence>
<proteinExistence type="predicted"/>
<comment type="caution">
    <text evidence="1">The sequence shown here is derived from an EMBL/GenBank/DDBJ whole genome shotgun (WGS) entry which is preliminary data.</text>
</comment>
<organism evidence="1 2">
    <name type="scientific">Sporanaerobium hydrogeniformans</name>
    <dbReference type="NCBI Taxonomy" id="3072179"/>
    <lineage>
        <taxon>Bacteria</taxon>
        <taxon>Bacillati</taxon>
        <taxon>Bacillota</taxon>
        <taxon>Clostridia</taxon>
        <taxon>Lachnospirales</taxon>
        <taxon>Lachnospiraceae</taxon>
        <taxon>Sporanaerobium</taxon>
    </lineage>
</organism>